<evidence type="ECO:0000256" key="1">
    <source>
        <dbReference type="ARBA" id="ARBA00000085"/>
    </source>
</evidence>
<dbReference type="SUPFAM" id="SSF52172">
    <property type="entry name" value="CheY-like"/>
    <property type="match status" value="1"/>
</dbReference>
<accession>A0PYM5</accession>
<dbReference type="InterPro" id="IPR035965">
    <property type="entry name" value="PAS-like_dom_sf"/>
</dbReference>
<dbReference type="Pfam" id="PF13426">
    <property type="entry name" value="PAS_9"/>
    <property type="match status" value="1"/>
</dbReference>
<dbReference type="InterPro" id="IPR036890">
    <property type="entry name" value="HATPase_C_sf"/>
</dbReference>
<dbReference type="Proteomes" id="UP000008220">
    <property type="component" value="Chromosome"/>
</dbReference>
<dbReference type="InterPro" id="IPR011006">
    <property type="entry name" value="CheY-like_superfamily"/>
</dbReference>
<dbReference type="Gene3D" id="3.30.565.10">
    <property type="entry name" value="Histidine kinase-like ATPase, C-terminal domain"/>
    <property type="match status" value="1"/>
</dbReference>
<keyword evidence="5 11" id="KW-0808">Transferase</keyword>
<dbReference type="SUPFAM" id="SSF47384">
    <property type="entry name" value="Homodimeric domain of signal transducing histidine kinase"/>
    <property type="match status" value="1"/>
</dbReference>
<dbReference type="Gene3D" id="3.30.450.20">
    <property type="entry name" value="PAS domain"/>
    <property type="match status" value="1"/>
</dbReference>
<evidence type="ECO:0000313" key="11">
    <source>
        <dbReference type="EMBL" id="ABK61909.1"/>
    </source>
</evidence>
<evidence type="ECO:0000259" key="10">
    <source>
        <dbReference type="PROSITE" id="PS50110"/>
    </source>
</evidence>
<dbReference type="EMBL" id="CP000382">
    <property type="protein sequence ID" value="ABK61909.1"/>
    <property type="molecule type" value="Genomic_DNA"/>
</dbReference>
<evidence type="ECO:0000259" key="9">
    <source>
        <dbReference type="PROSITE" id="PS50109"/>
    </source>
</evidence>
<organism evidence="11 12">
    <name type="scientific">Clostridium novyi (strain NT)</name>
    <dbReference type="NCBI Taxonomy" id="386415"/>
    <lineage>
        <taxon>Bacteria</taxon>
        <taxon>Bacillati</taxon>
        <taxon>Bacillota</taxon>
        <taxon>Clostridia</taxon>
        <taxon>Eubacteriales</taxon>
        <taxon>Clostridiaceae</taxon>
        <taxon>Clostridium</taxon>
    </lineage>
</organism>
<dbReference type="PROSITE" id="PS50109">
    <property type="entry name" value="HIS_KIN"/>
    <property type="match status" value="1"/>
</dbReference>
<evidence type="ECO:0000256" key="8">
    <source>
        <dbReference type="PROSITE-ProRule" id="PRU00169"/>
    </source>
</evidence>
<evidence type="ECO:0000313" key="12">
    <source>
        <dbReference type="Proteomes" id="UP000008220"/>
    </source>
</evidence>
<dbReference type="Pfam" id="PF00072">
    <property type="entry name" value="Response_reg"/>
    <property type="match status" value="1"/>
</dbReference>
<dbReference type="eggNOG" id="COG0784">
    <property type="taxonomic scope" value="Bacteria"/>
</dbReference>
<dbReference type="KEGG" id="cno:NT01CX_1395"/>
<comment type="function">
    <text evidence="7">May play the central regulatory role in sporulation. It may be an element of the effector pathway responsible for the activation of sporulation genes in response to nutritional stress. Spo0A may act in concert with spo0H (a sigma factor) to control the expression of some genes that are critical to the sporulation process.</text>
</comment>
<comment type="catalytic activity">
    <reaction evidence="1">
        <text>ATP + protein L-histidine = ADP + protein N-phospho-L-histidine.</text>
        <dbReference type="EC" id="2.7.13.3"/>
    </reaction>
</comment>
<dbReference type="RefSeq" id="WP_011721485.1">
    <property type="nucleotide sequence ID" value="NC_008593.1"/>
</dbReference>
<evidence type="ECO:0000256" key="6">
    <source>
        <dbReference type="ARBA" id="ARBA00023012"/>
    </source>
</evidence>
<proteinExistence type="predicted"/>
<name>A0PYM5_CLONN</name>
<dbReference type="PRINTS" id="PR00344">
    <property type="entry name" value="BCTRLSENSOR"/>
</dbReference>
<dbReference type="eggNOG" id="COG3852">
    <property type="taxonomic scope" value="Bacteria"/>
</dbReference>
<gene>
    <name evidence="11" type="ordered locus">NT01CX_1395</name>
</gene>
<dbReference type="PROSITE" id="PS50110">
    <property type="entry name" value="RESPONSE_REGULATORY"/>
    <property type="match status" value="1"/>
</dbReference>
<dbReference type="PATRIC" id="fig|386415.7.peg.503"/>
<dbReference type="InterPro" id="IPR004358">
    <property type="entry name" value="Sig_transdc_His_kin-like_C"/>
</dbReference>
<dbReference type="InterPro" id="IPR001789">
    <property type="entry name" value="Sig_transdc_resp-reg_receiver"/>
</dbReference>
<dbReference type="AlphaFoldDB" id="A0PYM5"/>
<dbReference type="GO" id="GO:0000155">
    <property type="term" value="F:phosphorelay sensor kinase activity"/>
    <property type="evidence" value="ECO:0007669"/>
    <property type="project" value="InterPro"/>
</dbReference>
<dbReference type="SMART" id="SM00387">
    <property type="entry name" value="HATPase_c"/>
    <property type="match status" value="1"/>
</dbReference>
<dbReference type="PANTHER" id="PTHR43065">
    <property type="entry name" value="SENSOR HISTIDINE KINASE"/>
    <property type="match status" value="1"/>
</dbReference>
<dbReference type="Gene3D" id="1.10.287.130">
    <property type="match status" value="1"/>
</dbReference>
<keyword evidence="12" id="KW-1185">Reference proteome</keyword>
<keyword evidence="6" id="KW-0902">Two-component regulatory system</keyword>
<sequence>MDYKEICFSLLNSLETPIIIIDNNYKIKNINENGVKILKKLNPINLNIKNNLNLKLPNELEILIKKFINSNLNELMKEKSFFINNELYYLKLKLNKVVSYSNSSNKILISITNITEQKKAEKILQENTLELKTLFKVLPDTYLKINKNGTLISFINNNNNNDLIYTSQEFIGENLDTFVPYKLSLKFKSAILKSIKTKSIIVFEYKVKAITNITNFFEARLVPLSDDEVICIVRNVTQKKQTEEELLKMEKLNSISTLAGGVAHDFNNILTIILGNISLIKTNFDTENKLYEKLITIEKIILQAKDLTKQLLSFSKSSNPVKKICYIGDLIKETTNLSLSGSNVCEKSYISDDLWPVEVDVSQINQVLSNLIINSCQAMPNGGILTVRCKNMILKENEIVGLPKGKYVNISIKDQGYGISEENLLKVFDPYFTTKDTGMGLGLFSAYSIIKNHNGHISVKSRVGKGTIFQIYLPACNMIPIEIKAPTPKIFHGKSKILIMDDDEDILDILKSMLNYLGHTTEVSKDGNEAISLYKKSLKDNSPFDAVIMDLTIPGGMGGEETIKHILKIDPNVKAIVSSGYYSRGIISNYKEHGFKGVINKPYTIEELSTELNKILSSS</sequence>
<evidence type="ECO:0000256" key="3">
    <source>
        <dbReference type="ARBA" id="ARBA00018672"/>
    </source>
</evidence>
<dbReference type="CDD" id="cd00082">
    <property type="entry name" value="HisKA"/>
    <property type="match status" value="1"/>
</dbReference>
<keyword evidence="5 11" id="KW-0418">Kinase</keyword>
<reference evidence="11 12" key="1">
    <citation type="journal article" date="2006" name="Nat. Biotechnol.">
        <title>The genome and transcriptomes of the anti-tumor agent Clostridium novyi-NT.</title>
        <authorList>
            <person name="Bettegowda C."/>
            <person name="Huang X."/>
            <person name="Lin J."/>
            <person name="Cheong I."/>
            <person name="Kohli M."/>
            <person name="Szabo S.A."/>
            <person name="Zhang X."/>
            <person name="Diaz L.A. Jr."/>
            <person name="Velculescu V.E."/>
            <person name="Parmigiani G."/>
            <person name="Kinzler K.W."/>
            <person name="Vogelstein B."/>
            <person name="Zhou S."/>
        </authorList>
    </citation>
    <scope>NUCLEOTIDE SEQUENCE [LARGE SCALE GENOMIC DNA]</scope>
    <source>
        <strain evidence="11 12">NT</strain>
    </source>
</reference>
<evidence type="ECO:0000256" key="4">
    <source>
        <dbReference type="ARBA" id="ARBA00022553"/>
    </source>
</evidence>
<dbReference type="SMART" id="SM00388">
    <property type="entry name" value="HisKA"/>
    <property type="match status" value="1"/>
</dbReference>
<dbReference type="Gene3D" id="3.40.50.2300">
    <property type="match status" value="1"/>
</dbReference>
<dbReference type="STRING" id="386415.NT01CX_1395"/>
<dbReference type="InterPro" id="IPR005467">
    <property type="entry name" value="His_kinase_dom"/>
</dbReference>
<evidence type="ECO:0000256" key="7">
    <source>
        <dbReference type="ARBA" id="ARBA00024867"/>
    </source>
</evidence>
<dbReference type="SUPFAM" id="SSF55874">
    <property type="entry name" value="ATPase domain of HSP90 chaperone/DNA topoisomerase II/histidine kinase"/>
    <property type="match status" value="1"/>
</dbReference>
<protein>
    <recommendedName>
        <fullName evidence="3">Stage 0 sporulation protein A homolog</fullName>
        <ecNumber evidence="2">2.7.13.3</ecNumber>
    </recommendedName>
</protein>
<dbReference type="Pfam" id="PF02518">
    <property type="entry name" value="HATPase_c"/>
    <property type="match status" value="1"/>
</dbReference>
<feature type="modified residue" description="4-aspartylphosphate" evidence="8">
    <location>
        <position position="550"/>
    </location>
</feature>
<dbReference type="InterPro" id="IPR003661">
    <property type="entry name" value="HisK_dim/P_dom"/>
</dbReference>
<feature type="domain" description="Response regulatory" evidence="10">
    <location>
        <begin position="496"/>
        <end position="616"/>
    </location>
</feature>
<dbReference type="PANTHER" id="PTHR43065:SF42">
    <property type="entry name" value="TWO-COMPONENT SENSOR PPRA"/>
    <property type="match status" value="1"/>
</dbReference>
<keyword evidence="4 8" id="KW-0597">Phosphoprotein</keyword>
<dbReference type="InterPro" id="IPR000014">
    <property type="entry name" value="PAS"/>
</dbReference>
<feature type="domain" description="Histidine kinase" evidence="9">
    <location>
        <begin position="261"/>
        <end position="477"/>
    </location>
</feature>
<dbReference type="EC" id="2.7.13.3" evidence="2"/>
<dbReference type="InterPro" id="IPR003594">
    <property type="entry name" value="HATPase_dom"/>
</dbReference>
<dbReference type="SMART" id="SM00448">
    <property type="entry name" value="REC"/>
    <property type="match status" value="1"/>
</dbReference>
<evidence type="ECO:0000256" key="5">
    <source>
        <dbReference type="ARBA" id="ARBA00022777"/>
    </source>
</evidence>
<dbReference type="SUPFAM" id="SSF55785">
    <property type="entry name" value="PYP-like sensor domain (PAS domain)"/>
    <property type="match status" value="1"/>
</dbReference>
<dbReference type="HOGENOM" id="CLU_000445_114_51_9"/>
<evidence type="ECO:0000256" key="2">
    <source>
        <dbReference type="ARBA" id="ARBA00012438"/>
    </source>
</evidence>
<dbReference type="InterPro" id="IPR036097">
    <property type="entry name" value="HisK_dim/P_sf"/>
</dbReference>